<proteinExistence type="predicted"/>
<dbReference type="AlphaFoldDB" id="A0A1D1Z6Y4"/>
<reference evidence="1" key="1">
    <citation type="submission" date="2015-07" db="EMBL/GenBank/DDBJ databases">
        <title>Transcriptome Assembly of Anthurium amnicola.</title>
        <authorList>
            <person name="Suzuki J."/>
        </authorList>
    </citation>
    <scope>NUCLEOTIDE SEQUENCE</scope>
</reference>
<gene>
    <name evidence="1" type="primary">GH18624_1</name>
    <name evidence="1" type="ORF">g.124078</name>
</gene>
<name>A0A1D1Z6Y4_9ARAE</name>
<organism evidence="1">
    <name type="scientific">Anthurium amnicola</name>
    <dbReference type="NCBI Taxonomy" id="1678845"/>
    <lineage>
        <taxon>Eukaryota</taxon>
        <taxon>Viridiplantae</taxon>
        <taxon>Streptophyta</taxon>
        <taxon>Embryophyta</taxon>
        <taxon>Tracheophyta</taxon>
        <taxon>Spermatophyta</taxon>
        <taxon>Magnoliopsida</taxon>
        <taxon>Liliopsida</taxon>
        <taxon>Araceae</taxon>
        <taxon>Pothoideae</taxon>
        <taxon>Potheae</taxon>
        <taxon>Anthurium</taxon>
    </lineage>
</organism>
<protein>
    <submittedName>
        <fullName evidence="1">Lateral signaling target protein 2</fullName>
    </submittedName>
</protein>
<feature type="non-terminal residue" evidence="1">
    <location>
        <position position="1"/>
    </location>
</feature>
<accession>A0A1D1Z6Y4</accession>
<sequence length="180" mass="20635">YASRTRSSSLPRVDFLFGIRAIPEGYDIVSVSENETDTEDIFSLSEGEEGDQVNDQEFSLTHIIAAFTIQPDYLVGRIGSWLPQLRVTKEEYECPHTWTQTDPAPKNINCRMCNTRTMICRRYNCLNCKMTFCGICSLHCYSLKLVPGLTIPQTQKPKELTKTDLLQLENDRLQLESQEM</sequence>
<dbReference type="EMBL" id="GDJX01005364">
    <property type="protein sequence ID" value="JAT62572.1"/>
    <property type="molecule type" value="Transcribed_RNA"/>
</dbReference>
<evidence type="ECO:0000313" key="1">
    <source>
        <dbReference type="EMBL" id="JAT62572.1"/>
    </source>
</evidence>